<dbReference type="Proteomes" id="UP000481621">
    <property type="component" value="Unassembled WGS sequence"/>
</dbReference>
<comment type="caution">
    <text evidence="1">The sequence shown here is derived from an EMBL/GenBank/DDBJ whole genome shotgun (WGS) entry which is preliminary data.</text>
</comment>
<dbReference type="Pfam" id="PF04657">
    <property type="entry name" value="DMT_YdcZ"/>
    <property type="match status" value="1"/>
</dbReference>
<dbReference type="InterPro" id="IPR006750">
    <property type="entry name" value="YdcZ"/>
</dbReference>
<evidence type="ECO:0000313" key="2">
    <source>
        <dbReference type="Proteomes" id="UP000481621"/>
    </source>
</evidence>
<protein>
    <submittedName>
        <fullName evidence="1">Uncharacterized protein</fullName>
    </submittedName>
</protein>
<dbReference type="EMBL" id="JAAIUV010000017">
    <property type="protein sequence ID" value="NEX79473.1"/>
    <property type="molecule type" value="Genomic_DNA"/>
</dbReference>
<keyword evidence="2" id="KW-1185">Reference proteome</keyword>
<accession>A0A6B3TRQ6</accession>
<proteinExistence type="predicted"/>
<sequence>MTLLEGVIFSIEETLYAELGESIGKLESSLYNFAVRSIIIGITLFFWEANKKDCNEKRIFI</sequence>
<gene>
    <name evidence="1" type="ORF">G4Z05_11450</name>
</gene>
<evidence type="ECO:0000313" key="1">
    <source>
        <dbReference type="EMBL" id="NEX79473.1"/>
    </source>
</evidence>
<dbReference type="AlphaFoldDB" id="A0A6B3TRQ6"/>
<organism evidence="1 2">
    <name type="scientific">Neobacillus thermocopriae</name>
    <dbReference type="NCBI Taxonomy" id="1215031"/>
    <lineage>
        <taxon>Bacteria</taxon>
        <taxon>Bacillati</taxon>
        <taxon>Bacillota</taxon>
        <taxon>Bacilli</taxon>
        <taxon>Bacillales</taxon>
        <taxon>Bacillaceae</taxon>
        <taxon>Neobacillus</taxon>
    </lineage>
</organism>
<dbReference type="RefSeq" id="WP_163252027.1">
    <property type="nucleotide sequence ID" value="NZ_JAAIUV010000017.1"/>
</dbReference>
<name>A0A6B3TRQ6_9BACI</name>
<reference evidence="1" key="1">
    <citation type="submission" date="2020-02" db="EMBL/GenBank/DDBJ databases">
        <title>Bacillus sedimentmangrovi sp. nov., isolated from sediment of the mangrove ecosystem.</title>
        <authorList>
            <person name="Liu G."/>
        </authorList>
    </citation>
    <scope>NUCLEOTIDE SEQUENCE [LARGE SCALE GENOMIC DNA]</scope>
    <source>
        <strain evidence="1">SgZ-7</strain>
    </source>
</reference>